<dbReference type="RefSeq" id="WP_338200115.1">
    <property type="nucleotide sequence ID" value="NZ_JAEKNR010000073.1"/>
</dbReference>
<accession>A0A934K6R1</accession>
<comment type="caution">
    <text evidence="1">The sequence shown here is derived from an EMBL/GenBank/DDBJ whole genome shotgun (WGS) entry which is preliminary data.</text>
</comment>
<proteinExistence type="predicted"/>
<keyword evidence="2" id="KW-1185">Reference proteome</keyword>
<evidence type="ECO:0000313" key="2">
    <source>
        <dbReference type="Proteomes" id="UP000612893"/>
    </source>
</evidence>
<sequence length="77" mass="8302">MSTDNTGLLIIRAYVERDSSAPLRAEIRLTSDVSAGIERTLVLADADVVARLVRSWLDDILNGPTADSGRHAGITRP</sequence>
<name>A0A934K6R1_9BACT</name>
<dbReference type="AlphaFoldDB" id="A0A934K6R1"/>
<reference evidence="1" key="1">
    <citation type="submission" date="2020-10" db="EMBL/GenBank/DDBJ databases">
        <title>Ca. Dormibacterota MAGs.</title>
        <authorList>
            <person name="Montgomery K."/>
        </authorList>
    </citation>
    <scope>NUCLEOTIDE SEQUENCE [LARGE SCALE GENOMIC DNA]</scope>
    <source>
        <strain evidence="1">SC8812_S17_10</strain>
    </source>
</reference>
<evidence type="ECO:0000313" key="1">
    <source>
        <dbReference type="EMBL" id="MBJ7597688.1"/>
    </source>
</evidence>
<gene>
    <name evidence="1" type="ORF">JF922_06340</name>
</gene>
<organism evidence="1 2">
    <name type="scientific">Candidatus Nephthysia bennettiae</name>
    <dbReference type="NCBI Taxonomy" id="3127016"/>
    <lineage>
        <taxon>Bacteria</taxon>
        <taxon>Bacillati</taxon>
        <taxon>Candidatus Dormiibacterota</taxon>
        <taxon>Candidatus Dormibacteria</taxon>
        <taxon>Candidatus Dormibacterales</taxon>
        <taxon>Candidatus Dormibacteraceae</taxon>
        <taxon>Candidatus Nephthysia</taxon>
    </lineage>
</organism>
<protein>
    <submittedName>
        <fullName evidence="1">Uncharacterized protein</fullName>
    </submittedName>
</protein>
<dbReference type="Proteomes" id="UP000612893">
    <property type="component" value="Unassembled WGS sequence"/>
</dbReference>
<dbReference type="EMBL" id="JAEKNR010000073">
    <property type="protein sequence ID" value="MBJ7597688.1"/>
    <property type="molecule type" value="Genomic_DNA"/>
</dbReference>